<dbReference type="KEGG" id="rmm:ROSMUCSMR3_01145"/>
<dbReference type="RefSeq" id="WP_081506706.1">
    <property type="nucleotide sequence ID" value="NZ_CP020474.1"/>
</dbReference>
<keyword evidence="5" id="KW-0378">Hydrolase</keyword>
<dbReference type="InterPro" id="IPR003439">
    <property type="entry name" value="ABC_transporter-like_ATP-bd"/>
</dbReference>
<dbReference type="Pfam" id="PF00005">
    <property type="entry name" value="ABC_tran"/>
    <property type="match status" value="1"/>
</dbReference>
<dbReference type="SUPFAM" id="SSF52540">
    <property type="entry name" value="P-loop containing nucleoside triphosphate hydrolases"/>
    <property type="match status" value="1"/>
</dbReference>
<dbReference type="GO" id="GO:0005886">
    <property type="term" value="C:plasma membrane"/>
    <property type="evidence" value="ECO:0007669"/>
    <property type="project" value="TreeGrafter"/>
</dbReference>
<protein>
    <submittedName>
        <fullName evidence="5">Lipopolysaccharide export system ATP-binding protein LptB</fullName>
        <ecNumber evidence="5">3.6.3.-</ecNumber>
    </submittedName>
</protein>
<evidence type="ECO:0000256" key="2">
    <source>
        <dbReference type="ARBA" id="ARBA00022741"/>
    </source>
</evidence>
<gene>
    <name evidence="5" type="primary">lptB</name>
    <name evidence="5" type="ORF">ROSMUCSMR3_01145</name>
</gene>
<dbReference type="PROSITE" id="PS50893">
    <property type="entry name" value="ABC_TRANSPORTER_2"/>
    <property type="match status" value="1"/>
</dbReference>
<dbReference type="AlphaFoldDB" id="A0A1V0RLJ1"/>
<evidence type="ECO:0000256" key="3">
    <source>
        <dbReference type="ARBA" id="ARBA00022840"/>
    </source>
</evidence>
<dbReference type="PANTHER" id="PTHR45772">
    <property type="entry name" value="CONSERVED COMPONENT OF ABC TRANSPORTER FOR NATURAL AMINO ACIDS-RELATED"/>
    <property type="match status" value="1"/>
</dbReference>
<dbReference type="CDD" id="cd03219">
    <property type="entry name" value="ABC_Mj1267_LivG_branched"/>
    <property type="match status" value="1"/>
</dbReference>
<reference evidence="5 6" key="1">
    <citation type="submission" date="2017-03" db="EMBL/GenBank/DDBJ databases">
        <title>Genome Sequence of Roseovarius mucosus strain SMR3 Isolated from a culture of the Diatom Skeletonema marinoi.</title>
        <authorList>
            <person name="Topel M."/>
            <person name="Pinder M."/>
            <person name="Johansson O.N."/>
            <person name="Kourtchenko O."/>
            <person name="Godhe A."/>
            <person name="Clarke A.K."/>
        </authorList>
    </citation>
    <scope>NUCLEOTIDE SEQUENCE [LARGE SCALE GENOMIC DNA]</scope>
    <source>
        <strain evidence="5 6">SMR3</strain>
    </source>
</reference>
<keyword evidence="1" id="KW-0813">Transport</keyword>
<evidence type="ECO:0000256" key="1">
    <source>
        <dbReference type="ARBA" id="ARBA00022448"/>
    </source>
</evidence>
<evidence type="ECO:0000313" key="5">
    <source>
        <dbReference type="EMBL" id="ARE82640.1"/>
    </source>
</evidence>
<sequence>MIGGFFKVVNIEKSFGGNKVINGFSLDVAENTLQCLVGPNGAGKTTMIDLISGRQKPDAGKVYLNGDDITGKGEHEISRKGIGRKFQIPAVLKGLSVRENLEVAYSREVNALRNMFSMRAKGCAEKLDEISQQVRLTKRLDVEAGLLSHGETQWLEIGMVLMQDPAILLLDEPVAGMTENEIGLTVDILNKLKRTHTIILVEHDMGFVRKIADVVTVLHMGALLAQGSIEEIEKDDRVRAVYLGTEDAH</sequence>
<dbReference type="InterPro" id="IPR027417">
    <property type="entry name" value="P-loop_NTPase"/>
</dbReference>
<proteinExistence type="predicted"/>
<organism evidence="5 6">
    <name type="scientific">Roseovarius mucosus</name>
    <dbReference type="NCBI Taxonomy" id="215743"/>
    <lineage>
        <taxon>Bacteria</taxon>
        <taxon>Pseudomonadati</taxon>
        <taxon>Pseudomonadota</taxon>
        <taxon>Alphaproteobacteria</taxon>
        <taxon>Rhodobacterales</taxon>
        <taxon>Roseobacteraceae</taxon>
        <taxon>Roseovarius</taxon>
    </lineage>
</organism>
<dbReference type="EC" id="3.6.3.-" evidence="5"/>
<accession>A0A1V0RLJ1</accession>
<dbReference type="OrthoDB" id="9806149at2"/>
<keyword evidence="3 5" id="KW-0067">ATP-binding</keyword>
<name>A0A1V0RLJ1_9RHOB</name>
<dbReference type="PANTHER" id="PTHR45772:SF8">
    <property type="entry name" value="HIGH-AFFINITY BRANCHED-CHAIN AMINO ACID TRANSPORT ATP-BINDING PROTEIN"/>
    <property type="match status" value="1"/>
</dbReference>
<dbReference type="Gene3D" id="3.40.50.300">
    <property type="entry name" value="P-loop containing nucleotide triphosphate hydrolases"/>
    <property type="match status" value="1"/>
</dbReference>
<dbReference type="InterPro" id="IPR051120">
    <property type="entry name" value="ABC_AA/LPS_Transport"/>
</dbReference>
<dbReference type="EMBL" id="CP020474">
    <property type="protein sequence ID" value="ARE82640.1"/>
    <property type="molecule type" value="Genomic_DNA"/>
</dbReference>
<dbReference type="GO" id="GO:0016887">
    <property type="term" value="F:ATP hydrolysis activity"/>
    <property type="evidence" value="ECO:0007669"/>
    <property type="project" value="InterPro"/>
</dbReference>
<evidence type="ECO:0000259" key="4">
    <source>
        <dbReference type="PROSITE" id="PS50893"/>
    </source>
</evidence>
<dbReference type="Proteomes" id="UP000192273">
    <property type="component" value="Chromosome"/>
</dbReference>
<dbReference type="GO" id="GO:0005524">
    <property type="term" value="F:ATP binding"/>
    <property type="evidence" value="ECO:0007669"/>
    <property type="project" value="UniProtKB-KW"/>
</dbReference>
<keyword evidence="6" id="KW-1185">Reference proteome</keyword>
<feature type="domain" description="ABC transporter" evidence="4">
    <location>
        <begin position="6"/>
        <end position="245"/>
    </location>
</feature>
<keyword evidence="2" id="KW-0547">Nucleotide-binding</keyword>
<evidence type="ECO:0000313" key="6">
    <source>
        <dbReference type="Proteomes" id="UP000192273"/>
    </source>
</evidence>